<gene>
    <name evidence="1" type="ORF">SDC9_128896</name>
</gene>
<protein>
    <submittedName>
        <fullName evidence="1">Uncharacterized protein</fullName>
    </submittedName>
</protein>
<proteinExistence type="predicted"/>
<accession>A0A645CY52</accession>
<name>A0A645CY52_9ZZZZ</name>
<reference evidence="1" key="1">
    <citation type="submission" date="2019-08" db="EMBL/GenBank/DDBJ databases">
        <authorList>
            <person name="Kucharzyk K."/>
            <person name="Murdoch R.W."/>
            <person name="Higgins S."/>
            <person name="Loffler F."/>
        </authorList>
    </citation>
    <scope>NUCLEOTIDE SEQUENCE</scope>
</reference>
<organism evidence="1">
    <name type="scientific">bioreactor metagenome</name>
    <dbReference type="NCBI Taxonomy" id="1076179"/>
    <lineage>
        <taxon>unclassified sequences</taxon>
        <taxon>metagenomes</taxon>
        <taxon>ecological metagenomes</taxon>
    </lineage>
</organism>
<dbReference type="EMBL" id="VSSQ01031077">
    <property type="protein sequence ID" value="MPM81839.1"/>
    <property type="molecule type" value="Genomic_DNA"/>
</dbReference>
<comment type="caution">
    <text evidence="1">The sequence shown here is derived from an EMBL/GenBank/DDBJ whole genome shotgun (WGS) entry which is preliminary data.</text>
</comment>
<sequence>MAVLGKGVRGLLVGLVHVAFRNRYVPQSDHDIHYRNAAGAPLLACVAGGAHPEVLAADCLFFQSELSHPHELPRSVGGQLPGRAARSACTALEAHFDIATAVGGDLIHKFCIRGCHYYYLGD</sequence>
<dbReference type="AlphaFoldDB" id="A0A645CY52"/>
<evidence type="ECO:0000313" key="1">
    <source>
        <dbReference type="EMBL" id="MPM81839.1"/>
    </source>
</evidence>